<proteinExistence type="predicted"/>
<evidence type="ECO:0000313" key="2">
    <source>
        <dbReference type="Proteomes" id="UP000076871"/>
    </source>
</evidence>
<dbReference type="AlphaFoldDB" id="A0A165CDH1"/>
<protein>
    <submittedName>
        <fullName evidence="1">Uncharacterized protein</fullName>
    </submittedName>
</protein>
<gene>
    <name evidence="1" type="ORF">LAESUDRAFT_730129</name>
</gene>
<evidence type="ECO:0000313" key="1">
    <source>
        <dbReference type="EMBL" id="KZT02614.1"/>
    </source>
</evidence>
<dbReference type="RefSeq" id="XP_040760354.1">
    <property type="nucleotide sequence ID" value="XM_040909779.1"/>
</dbReference>
<dbReference type="Proteomes" id="UP000076871">
    <property type="component" value="Unassembled WGS sequence"/>
</dbReference>
<dbReference type="InParanoid" id="A0A165CDH1"/>
<reference evidence="1 2" key="1">
    <citation type="journal article" date="2016" name="Mol. Biol. Evol.">
        <title>Comparative Genomics of Early-Diverging Mushroom-Forming Fungi Provides Insights into the Origins of Lignocellulose Decay Capabilities.</title>
        <authorList>
            <person name="Nagy L.G."/>
            <person name="Riley R."/>
            <person name="Tritt A."/>
            <person name="Adam C."/>
            <person name="Daum C."/>
            <person name="Floudas D."/>
            <person name="Sun H."/>
            <person name="Yadav J.S."/>
            <person name="Pangilinan J."/>
            <person name="Larsson K.H."/>
            <person name="Matsuura K."/>
            <person name="Barry K."/>
            <person name="Labutti K."/>
            <person name="Kuo R."/>
            <person name="Ohm R.A."/>
            <person name="Bhattacharya S.S."/>
            <person name="Shirouzu T."/>
            <person name="Yoshinaga Y."/>
            <person name="Martin F.M."/>
            <person name="Grigoriev I.V."/>
            <person name="Hibbett D.S."/>
        </authorList>
    </citation>
    <scope>NUCLEOTIDE SEQUENCE [LARGE SCALE GENOMIC DNA]</scope>
    <source>
        <strain evidence="1 2">93-53</strain>
    </source>
</reference>
<organism evidence="1 2">
    <name type="scientific">Laetiporus sulphureus 93-53</name>
    <dbReference type="NCBI Taxonomy" id="1314785"/>
    <lineage>
        <taxon>Eukaryota</taxon>
        <taxon>Fungi</taxon>
        <taxon>Dikarya</taxon>
        <taxon>Basidiomycota</taxon>
        <taxon>Agaricomycotina</taxon>
        <taxon>Agaricomycetes</taxon>
        <taxon>Polyporales</taxon>
        <taxon>Laetiporus</taxon>
    </lineage>
</organism>
<accession>A0A165CDH1</accession>
<sequence length="110" mass="12611">MLLFSISWHRKLASYMNRYKNVTGKDQPPFGPQTSRDKEMAANHDLIGRVVVRPNGYGEVEQLTVVDYVTGLTGRAFFILQNIASDEDRETEHITEEKLRKLQLLSEEDG</sequence>
<dbReference type="GeneID" id="63826808"/>
<dbReference type="EMBL" id="KV427651">
    <property type="protein sequence ID" value="KZT02614.1"/>
    <property type="molecule type" value="Genomic_DNA"/>
</dbReference>
<name>A0A165CDH1_9APHY</name>
<keyword evidence="2" id="KW-1185">Reference proteome</keyword>